<feature type="region of interest" description="Disordered" evidence="1">
    <location>
        <begin position="56"/>
        <end position="100"/>
    </location>
</feature>
<dbReference type="OrthoDB" id="49050at2759"/>
<dbReference type="SUPFAM" id="SSF56300">
    <property type="entry name" value="Metallo-dependent phosphatases"/>
    <property type="match status" value="1"/>
</dbReference>
<name>A0A1E7ENW5_9STRA</name>
<feature type="region of interest" description="Disordered" evidence="1">
    <location>
        <begin position="1"/>
        <end position="44"/>
    </location>
</feature>
<evidence type="ECO:0000313" key="4">
    <source>
        <dbReference type="Proteomes" id="UP000095751"/>
    </source>
</evidence>
<feature type="compositionally biased region" description="Low complexity" evidence="1">
    <location>
        <begin position="503"/>
        <end position="521"/>
    </location>
</feature>
<feature type="compositionally biased region" description="Gly residues" evidence="1">
    <location>
        <begin position="394"/>
        <end position="404"/>
    </location>
</feature>
<evidence type="ECO:0000256" key="1">
    <source>
        <dbReference type="SAM" id="MobiDB-lite"/>
    </source>
</evidence>
<feature type="region of interest" description="Disordered" evidence="1">
    <location>
        <begin position="487"/>
        <end position="537"/>
    </location>
</feature>
<reference evidence="3 4" key="1">
    <citation type="submission" date="2016-09" db="EMBL/GenBank/DDBJ databases">
        <title>Extensive genetic diversity and differential bi-allelic expression allows diatom success in the polar Southern Ocean.</title>
        <authorList>
            <consortium name="DOE Joint Genome Institute"/>
            <person name="Mock T."/>
            <person name="Otillar R.P."/>
            <person name="Strauss J."/>
            <person name="Dupont C."/>
            <person name="Frickenhaus S."/>
            <person name="Maumus F."/>
            <person name="Mcmullan M."/>
            <person name="Sanges R."/>
            <person name="Schmutz J."/>
            <person name="Toseland A."/>
            <person name="Valas R."/>
            <person name="Veluchamy A."/>
            <person name="Ward B.J."/>
            <person name="Allen A."/>
            <person name="Barry K."/>
            <person name="Falciatore A."/>
            <person name="Ferrante M."/>
            <person name="Fortunato A.E."/>
            <person name="Gloeckner G."/>
            <person name="Gruber A."/>
            <person name="Hipkin R."/>
            <person name="Janech M."/>
            <person name="Kroth P."/>
            <person name="Leese F."/>
            <person name="Lindquist E."/>
            <person name="Lyon B.R."/>
            <person name="Martin J."/>
            <person name="Mayer C."/>
            <person name="Parker M."/>
            <person name="Quesneville H."/>
            <person name="Raymond J."/>
            <person name="Uhlig C."/>
            <person name="Valentin K.U."/>
            <person name="Worden A.Z."/>
            <person name="Armbrust E.V."/>
            <person name="Bowler C."/>
            <person name="Green B."/>
            <person name="Moulton V."/>
            <person name="Van Oosterhout C."/>
            <person name="Grigoriev I."/>
        </authorList>
    </citation>
    <scope>NUCLEOTIDE SEQUENCE [LARGE SCALE GENOMIC DNA]</scope>
    <source>
        <strain evidence="3 4">CCMP1102</strain>
    </source>
</reference>
<keyword evidence="2" id="KW-0812">Transmembrane</keyword>
<sequence length="898" mass="96921">MADNNTNEDHDDFEFDEPPSLSASSAIPSAAFSSGGPPPAGIFAPSSATTAAAVTPLSNNDDFNSRWKSIQEEQQQQQQTRNNNVGVVVSPDEKGSHTNYNLYETPEKLKRSASSAAASNRHNLSGSSRQLYSAGNHADLLAEPVEPRRTYSFTKSSSYDTNSLIQKYAGVAGTHMPQMPRGMPPPPPPPPSSSSSSNTDNERRRSSQSSSHNSNNNEQSQYQSATSVREEAMKVLAMADRQSPATTTTTNANNVNVGDVNQPFNVRRTESGGFRASMGLADIMPGAGGASSYNRSKIRTPSALAGLGLSSRSNERVDWKSGRYSFSDPQFREDDYLDNEEEDDIVDGPVSSSYRDHPSQSLQRKEVFDTIVNNSSSSSSSGDFEGDFPRGTNSGRGVGQGSGGSSSWSSRYSDNPRMSNSNLLDRWDTGNQPQSSSSSEKRQSSSARNMLMSTASNVRTAAGNVSKSVSNGISSASAKAKATAAATTTAGRRGGEGDGGTRAFGAGFSFRKSKNSSSSNSAQQHERRREDEATNLRTVWKDRDDNFEDECDSSIASHAKSGGAKTWEQVMVEKKRRRRIGISILCVLLAIIIIGVSVGQTSFKWKYKSFNKRNGGKGNMAVTFYATSNTPSSNGSIGGGGGSGGVMGNQKQLSLDLQNIPNDAEFITHLGNLQDSSITQCSNNRNDEIKSIFKQSSPVPIFIVPGEHDWMNCPNPNYSWSKWIDTFSKFTENAFGESNGMVITRPKTSPELFATVHNGVLFIGLHLVNGSLNSVFGGDQGQKEMDIRNEQMVIFVRGTLDNLRGQYRAVVLMGNARPSQQQQSFFGGISTALKDSKSPVIYLHADSNKVGYVQHHPFSDGDDDYLKKLLAVQVPNGGIGQSPLRIAVGFGKRPFQIG</sequence>
<dbReference type="KEGG" id="fcy:FRACYDRAFT_264817"/>
<organism evidence="3 4">
    <name type="scientific">Fragilariopsis cylindrus CCMP1102</name>
    <dbReference type="NCBI Taxonomy" id="635003"/>
    <lineage>
        <taxon>Eukaryota</taxon>
        <taxon>Sar</taxon>
        <taxon>Stramenopiles</taxon>
        <taxon>Ochrophyta</taxon>
        <taxon>Bacillariophyta</taxon>
        <taxon>Bacillariophyceae</taxon>
        <taxon>Bacillariophycidae</taxon>
        <taxon>Bacillariales</taxon>
        <taxon>Bacillariaceae</taxon>
        <taxon>Fragilariopsis</taxon>
    </lineage>
</organism>
<evidence type="ECO:0000313" key="3">
    <source>
        <dbReference type="EMBL" id="OEU07659.1"/>
    </source>
</evidence>
<feature type="region of interest" description="Disordered" evidence="1">
    <location>
        <begin position="111"/>
        <end position="130"/>
    </location>
</feature>
<feature type="compositionally biased region" description="Low complexity" evidence="1">
    <location>
        <begin position="207"/>
        <end position="224"/>
    </location>
</feature>
<dbReference type="Proteomes" id="UP000095751">
    <property type="component" value="Unassembled WGS sequence"/>
</dbReference>
<dbReference type="InParanoid" id="A0A1E7ENW5"/>
<feature type="compositionally biased region" description="Basic and acidic residues" evidence="1">
    <location>
        <begin position="354"/>
        <end position="368"/>
    </location>
</feature>
<keyword evidence="4" id="KW-1185">Reference proteome</keyword>
<feature type="compositionally biased region" description="Polar residues" evidence="1">
    <location>
        <begin position="120"/>
        <end position="130"/>
    </location>
</feature>
<feature type="transmembrane region" description="Helical" evidence="2">
    <location>
        <begin position="580"/>
        <end position="603"/>
    </location>
</feature>
<evidence type="ECO:0008006" key="5">
    <source>
        <dbReference type="Google" id="ProtNLM"/>
    </source>
</evidence>
<feature type="compositionally biased region" description="Low complexity" evidence="1">
    <location>
        <begin position="245"/>
        <end position="257"/>
    </location>
</feature>
<feature type="region of interest" description="Disordered" evidence="1">
    <location>
        <begin position="240"/>
        <end position="264"/>
    </location>
</feature>
<dbReference type="EMBL" id="KV784384">
    <property type="protein sequence ID" value="OEU07659.1"/>
    <property type="molecule type" value="Genomic_DNA"/>
</dbReference>
<feature type="compositionally biased region" description="Basic and acidic residues" evidence="1">
    <location>
        <begin position="524"/>
        <end position="537"/>
    </location>
</feature>
<protein>
    <recommendedName>
        <fullName evidence="5">Calcineurin-like phosphoesterase domain-containing protein</fullName>
    </recommendedName>
</protein>
<keyword evidence="2" id="KW-0472">Membrane</keyword>
<feature type="region of interest" description="Disordered" evidence="1">
    <location>
        <begin position="342"/>
        <end position="448"/>
    </location>
</feature>
<accession>A0A1E7ENW5</accession>
<proteinExistence type="predicted"/>
<feature type="compositionally biased region" description="Pro residues" evidence="1">
    <location>
        <begin position="182"/>
        <end position="192"/>
    </location>
</feature>
<feature type="region of interest" description="Disordered" evidence="1">
    <location>
        <begin position="174"/>
        <end position="228"/>
    </location>
</feature>
<dbReference type="InterPro" id="IPR029052">
    <property type="entry name" value="Metallo-depent_PP-like"/>
</dbReference>
<keyword evidence="2" id="KW-1133">Transmembrane helix</keyword>
<dbReference type="AlphaFoldDB" id="A0A1E7ENW5"/>
<feature type="compositionally biased region" description="Low complexity" evidence="1">
    <location>
        <begin position="18"/>
        <end position="44"/>
    </location>
</feature>
<evidence type="ECO:0000256" key="2">
    <source>
        <dbReference type="SAM" id="Phobius"/>
    </source>
</evidence>
<gene>
    <name evidence="3" type="ORF">FRACYDRAFT_264817</name>
</gene>